<reference evidence="3" key="1">
    <citation type="submission" date="2016-04" db="EMBL/GenBank/DDBJ databases">
        <title>Comparative genomics of biotechnologically important yeasts.</title>
        <authorList>
            <consortium name="DOE Joint Genome Institute"/>
            <person name="Riley R."/>
            <person name="Haridas S."/>
            <person name="Wolfe K.H."/>
            <person name="Lopes M.R."/>
            <person name="Hittinger C.T."/>
            <person name="Goker M."/>
            <person name="Salamov A."/>
            <person name="Wisecaver J."/>
            <person name="Long T.M."/>
            <person name="Aerts A.L."/>
            <person name="Barry K."/>
            <person name="Choi C."/>
            <person name="Clum A."/>
            <person name="Coughlan A.Y."/>
            <person name="Deshpande S."/>
            <person name="Douglass A.P."/>
            <person name="Hanson S.J."/>
            <person name="Klenk H.-P."/>
            <person name="Labutti K."/>
            <person name="Lapidus A."/>
            <person name="Lindquist E."/>
            <person name="Lipzen A."/>
            <person name="Meier-Kolthoff J.P."/>
            <person name="Ohm R.A."/>
            <person name="Otillar R.P."/>
            <person name="Pangilinan J."/>
            <person name="Peng Y."/>
            <person name="Rokas A."/>
            <person name="Rosa C.A."/>
            <person name="Scheuner C."/>
            <person name="Sibirny A.A."/>
            <person name="Slot J.C."/>
            <person name="Stielow J.B."/>
            <person name="Sun H."/>
            <person name="Kurtzman C.P."/>
            <person name="Blackwell M."/>
            <person name="Grigoriev I.V."/>
            <person name="Jeffries T.W."/>
        </authorList>
    </citation>
    <scope>NUCLEOTIDE SEQUENCE [LARGE SCALE GENOMIC DNA]</scope>
    <source>
        <strain evidence="3">NRRL YB-2248</strain>
    </source>
</reference>
<evidence type="ECO:0008006" key="4">
    <source>
        <dbReference type="Google" id="ProtNLM"/>
    </source>
</evidence>
<organism evidence="2 3">
    <name type="scientific">[Candida] arabinofermentans NRRL YB-2248</name>
    <dbReference type="NCBI Taxonomy" id="983967"/>
    <lineage>
        <taxon>Eukaryota</taxon>
        <taxon>Fungi</taxon>
        <taxon>Dikarya</taxon>
        <taxon>Ascomycota</taxon>
        <taxon>Saccharomycotina</taxon>
        <taxon>Pichiomycetes</taxon>
        <taxon>Pichiales</taxon>
        <taxon>Pichiaceae</taxon>
        <taxon>Ogataea</taxon>
        <taxon>Ogataea/Candida clade</taxon>
    </lineage>
</organism>
<proteinExistence type="predicted"/>
<feature type="signal peptide" evidence="1">
    <location>
        <begin position="1"/>
        <end position="17"/>
    </location>
</feature>
<protein>
    <recommendedName>
        <fullName evidence="4">Secreted protein</fullName>
    </recommendedName>
</protein>
<sequence>MATVFWSSFILRCLVSGKLNYHSQTTLFPCHTPINVQSDSQLCKPCLWVHGLTTTTPQNVTLPSPPKKSAEK</sequence>
<dbReference type="AlphaFoldDB" id="A0A1E4SUX5"/>
<dbReference type="Proteomes" id="UP000094801">
    <property type="component" value="Unassembled WGS sequence"/>
</dbReference>
<keyword evidence="3" id="KW-1185">Reference proteome</keyword>
<name>A0A1E4SUX5_9ASCO</name>
<evidence type="ECO:0000313" key="2">
    <source>
        <dbReference type="EMBL" id="ODV83311.1"/>
    </source>
</evidence>
<evidence type="ECO:0000313" key="3">
    <source>
        <dbReference type="Proteomes" id="UP000094801"/>
    </source>
</evidence>
<evidence type="ECO:0000256" key="1">
    <source>
        <dbReference type="SAM" id="SignalP"/>
    </source>
</evidence>
<dbReference type="EMBL" id="KV453865">
    <property type="protein sequence ID" value="ODV83311.1"/>
    <property type="molecule type" value="Genomic_DNA"/>
</dbReference>
<gene>
    <name evidence="2" type="ORF">CANARDRAFT_30086</name>
</gene>
<feature type="chain" id="PRO_5009162957" description="Secreted protein" evidence="1">
    <location>
        <begin position="18"/>
        <end position="72"/>
    </location>
</feature>
<accession>A0A1E4SUX5</accession>
<keyword evidence="1" id="KW-0732">Signal</keyword>